<feature type="compositionally biased region" description="Polar residues" evidence="1">
    <location>
        <begin position="138"/>
        <end position="147"/>
    </location>
</feature>
<organism evidence="2 3">
    <name type="scientific">Metschnikowia bicuspidata var. bicuspidata NRRL YB-4993</name>
    <dbReference type="NCBI Taxonomy" id="869754"/>
    <lineage>
        <taxon>Eukaryota</taxon>
        <taxon>Fungi</taxon>
        <taxon>Dikarya</taxon>
        <taxon>Ascomycota</taxon>
        <taxon>Saccharomycotina</taxon>
        <taxon>Pichiomycetes</taxon>
        <taxon>Metschnikowiaceae</taxon>
        <taxon>Metschnikowia</taxon>
    </lineage>
</organism>
<comment type="caution">
    <text evidence="2">The sequence shown here is derived from an EMBL/GenBank/DDBJ whole genome shotgun (WGS) entry which is preliminary data.</text>
</comment>
<protein>
    <submittedName>
        <fullName evidence="2">Uncharacterized protein</fullName>
    </submittedName>
</protein>
<proteinExistence type="predicted"/>
<reference evidence="2 3" key="1">
    <citation type="submission" date="2016-05" db="EMBL/GenBank/DDBJ databases">
        <title>Comparative genomics of biotechnologically important yeasts.</title>
        <authorList>
            <consortium name="DOE Joint Genome Institute"/>
            <person name="Riley R."/>
            <person name="Haridas S."/>
            <person name="Wolfe K.H."/>
            <person name="Lopes M.R."/>
            <person name="Hittinger C.T."/>
            <person name="Goker M."/>
            <person name="Salamov A."/>
            <person name="Wisecaver J."/>
            <person name="Long T.M."/>
            <person name="Aerts A.L."/>
            <person name="Barry K."/>
            <person name="Choi C."/>
            <person name="Clum A."/>
            <person name="Coughlan A.Y."/>
            <person name="Deshpande S."/>
            <person name="Douglass A.P."/>
            <person name="Hanson S.J."/>
            <person name="Klenk H.-P."/>
            <person name="LaButti K."/>
            <person name="Lapidus A."/>
            <person name="Lindquist E."/>
            <person name="Lipzen A."/>
            <person name="Meier-kolthoff J.P."/>
            <person name="Ohm R.A."/>
            <person name="Otillar R.P."/>
            <person name="Pangilinan J."/>
            <person name="Peng Y."/>
            <person name="Rokas A."/>
            <person name="Rosa C.A."/>
            <person name="Scheuner C."/>
            <person name="Sibirny A.A."/>
            <person name="Slot J.C."/>
            <person name="Stielow J.B."/>
            <person name="Sun H."/>
            <person name="Kurtzman C.P."/>
            <person name="Blackwell M."/>
            <person name="Grigoriev I.V."/>
            <person name="Jeffries T.W."/>
        </authorList>
    </citation>
    <scope>NUCLEOTIDE SEQUENCE [LARGE SCALE GENOMIC DNA]</scope>
    <source>
        <strain evidence="2 3">NRRL YB-4993</strain>
    </source>
</reference>
<evidence type="ECO:0000256" key="1">
    <source>
        <dbReference type="SAM" id="MobiDB-lite"/>
    </source>
</evidence>
<dbReference type="Proteomes" id="UP000092555">
    <property type="component" value="Unassembled WGS sequence"/>
</dbReference>
<evidence type="ECO:0000313" key="3">
    <source>
        <dbReference type="Proteomes" id="UP000092555"/>
    </source>
</evidence>
<feature type="region of interest" description="Disordered" evidence="1">
    <location>
        <begin position="131"/>
        <end position="189"/>
    </location>
</feature>
<feature type="region of interest" description="Disordered" evidence="1">
    <location>
        <begin position="35"/>
        <end position="60"/>
    </location>
</feature>
<dbReference type="EMBL" id="LXTC01000002">
    <property type="protein sequence ID" value="OBA22103.1"/>
    <property type="molecule type" value="Genomic_DNA"/>
</dbReference>
<accession>A0A1A0HDV2</accession>
<name>A0A1A0HDV2_9ASCO</name>
<sequence>MAEATNRVLGSAAGLSAPSALDQCGQREKAPGYWPRAPQAPLTRAAQTGPRGPGSNHRARSGVPVCHVPCGVSAWFPPGFHRHVMPIWLPIPREDGGREVQGWLCLCSFSTCFYTWSKTRCYMGWAARGARKASSRATTPNPCQSQGHETRPSRHVQQRAFPTIQKQNQEEKEDQTIKDKGIEEDRGRN</sequence>
<dbReference type="AlphaFoldDB" id="A0A1A0HDV2"/>
<gene>
    <name evidence="2" type="ORF">METBIDRAFT_146454</name>
</gene>
<feature type="compositionally biased region" description="Basic and acidic residues" evidence="1">
    <location>
        <begin position="168"/>
        <end position="189"/>
    </location>
</feature>
<evidence type="ECO:0000313" key="2">
    <source>
        <dbReference type="EMBL" id="OBA22103.1"/>
    </source>
</evidence>
<dbReference type="RefSeq" id="XP_018712599.1">
    <property type="nucleotide sequence ID" value="XM_018854525.1"/>
</dbReference>
<dbReference type="GeneID" id="30027501"/>
<keyword evidence="3" id="KW-1185">Reference proteome</keyword>